<dbReference type="EMBL" id="CM026426">
    <property type="protein sequence ID" value="KAG0572151.1"/>
    <property type="molecule type" value="Genomic_DNA"/>
</dbReference>
<dbReference type="FunFam" id="3.40.50.720:FF:000085">
    <property type="entry name" value="Dihydroflavonol reductase"/>
    <property type="match status" value="1"/>
</dbReference>
<name>A0A8T0HMW0_CERPU</name>
<reference evidence="3" key="1">
    <citation type="submission" date="2020-06" db="EMBL/GenBank/DDBJ databases">
        <title>WGS assembly of Ceratodon purpureus strain R40.</title>
        <authorList>
            <person name="Carey S.B."/>
            <person name="Jenkins J."/>
            <person name="Shu S."/>
            <person name="Lovell J.T."/>
            <person name="Sreedasyam A."/>
            <person name="Maumus F."/>
            <person name="Tiley G.P."/>
            <person name="Fernandez-Pozo N."/>
            <person name="Barry K."/>
            <person name="Chen C."/>
            <person name="Wang M."/>
            <person name="Lipzen A."/>
            <person name="Daum C."/>
            <person name="Saski C.A."/>
            <person name="Payton A.C."/>
            <person name="Mcbreen J.C."/>
            <person name="Conrad R.E."/>
            <person name="Kollar L.M."/>
            <person name="Olsson S."/>
            <person name="Huttunen S."/>
            <person name="Landis J.B."/>
            <person name="Wickett N.J."/>
            <person name="Johnson M.G."/>
            <person name="Rensing S.A."/>
            <person name="Grimwood J."/>
            <person name="Schmutz J."/>
            <person name="Mcdaniel S.F."/>
        </authorList>
    </citation>
    <scope>NUCLEOTIDE SEQUENCE</scope>
    <source>
        <strain evidence="3">R40</strain>
    </source>
</reference>
<keyword evidence="4" id="KW-1185">Reference proteome</keyword>
<proteinExistence type="predicted"/>
<organism evidence="3 4">
    <name type="scientific">Ceratodon purpureus</name>
    <name type="common">Fire moss</name>
    <name type="synonym">Dicranum purpureum</name>
    <dbReference type="NCBI Taxonomy" id="3225"/>
    <lineage>
        <taxon>Eukaryota</taxon>
        <taxon>Viridiplantae</taxon>
        <taxon>Streptophyta</taxon>
        <taxon>Embryophyta</taxon>
        <taxon>Bryophyta</taxon>
        <taxon>Bryophytina</taxon>
        <taxon>Bryopsida</taxon>
        <taxon>Dicranidae</taxon>
        <taxon>Pseudoditrichales</taxon>
        <taxon>Ditrichaceae</taxon>
        <taxon>Ceratodon</taxon>
    </lineage>
</organism>
<dbReference type="GO" id="GO:0016616">
    <property type="term" value="F:oxidoreductase activity, acting on the CH-OH group of donors, NAD or NADP as acceptor"/>
    <property type="evidence" value="ECO:0007669"/>
    <property type="project" value="TreeGrafter"/>
</dbReference>
<evidence type="ECO:0000313" key="3">
    <source>
        <dbReference type="EMBL" id="KAG0572151.1"/>
    </source>
</evidence>
<dbReference type="InterPro" id="IPR036291">
    <property type="entry name" value="NAD(P)-bd_dom_sf"/>
</dbReference>
<evidence type="ECO:0000256" key="1">
    <source>
        <dbReference type="ARBA" id="ARBA00023002"/>
    </source>
</evidence>
<dbReference type="Proteomes" id="UP000822688">
    <property type="component" value="Chromosome V"/>
</dbReference>
<evidence type="ECO:0000313" key="4">
    <source>
        <dbReference type="Proteomes" id="UP000822688"/>
    </source>
</evidence>
<protein>
    <recommendedName>
        <fullName evidence="2">NAD-dependent epimerase/dehydratase domain-containing protein</fullName>
    </recommendedName>
</protein>
<dbReference type="InterPro" id="IPR050425">
    <property type="entry name" value="NAD(P)_dehydrat-like"/>
</dbReference>
<dbReference type="InterPro" id="IPR001509">
    <property type="entry name" value="Epimerase_deHydtase"/>
</dbReference>
<feature type="domain" description="NAD-dependent epimerase/dehydratase" evidence="2">
    <location>
        <begin position="101"/>
        <end position="334"/>
    </location>
</feature>
<keyword evidence="1" id="KW-0560">Oxidoreductase</keyword>
<gene>
    <name evidence="3" type="ORF">KC19_VG072800</name>
</gene>
<comment type="caution">
    <text evidence="3">The sequence shown here is derived from an EMBL/GenBank/DDBJ whole genome shotgun (WGS) entry which is preliminary data.</text>
</comment>
<evidence type="ECO:0000259" key="2">
    <source>
        <dbReference type="Pfam" id="PF01370"/>
    </source>
</evidence>
<dbReference type="SUPFAM" id="SSF51735">
    <property type="entry name" value="NAD(P)-binding Rossmann-fold domains"/>
    <property type="match status" value="1"/>
</dbReference>
<accession>A0A8T0HMW0</accession>
<dbReference type="PANTHER" id="PTHR10366">
    <property type="entry name" value="NAD DEPENDENT EPIMERASE/DEHYDRATASE"/>
    <property type="match status" value="1"/>
</dbReference>
<dbReference type="CDD" id="cd08958">
    <property type="entry name" value="FR_SDR_e"/>
    <property type="match status" value="1"/>
</dbReference>
<sequence>MSRTLVPKVRSLGLLSDSLQFDDVCELDHTPSKAPVVLPFGSLNRPHAASPEELVVESDTVSKQWEAGKGVHHCEWEANNWRTQKKHDDYGLHASLSKRRVAVTGAGGFIASWIVKLLLRRGFYVRGILRNIGADDVNTSHLKCLEDANERLELRRADILQQSSLLGVLEGCEGVFHTACPVIPAVTDPEVQMLRPAVEGTLNVLRACNQARVQRIVLTSSIGAVYMNPNLPPEKVYDENCWRVDLQEWYCLAKLIAEKMAWEYAETHNLNLVTICPGITLGTMLQPRVNQSSTHILKYLNGSAKKFANLSQAYVDVEDAAEAHILAFEAPNASGRYICCKWSRHRGDIIDALTRMYPHYPIPTRCKDDGQPRKGPLCFCSKKVEQLGLQFTSLEQTLRRAVSSLQEKQALQKNGHPLF</sequence>
<dbReference type="PANTHER" id="PTHR10366:SF831">
    <property type="entry name" value="NAD-DEPENDENT EPIMERASE_DEHYDRATASE DOMAIN-CONTAINING PROTEIN"/>
    <property type="match status" value="1"/>
</dbReference>
<dbReference type="Pfam" id="PF01370">
    <property type="entry name" value="Epimerase"/>
    <property type="match status" value="1"/>
</dbReference>
<dbReference type="AlphaFoldDB" id="A0A8T0HMW0"/>
<dbReference type="Gene3D" id="3.40.50.720">
    <property type="entry name" value="NAD(P)-binding Rossmann-like Domain"/>
    <property type="match status" value="1"/>
</dbReference>